<dbReference type="RefSeq" id="WP_140590502.1">
    <property type="nucleotide sequence ID" value="NZ_VFWZ01000002.1"/>
</dbReference>
<dbReference type="InterPro" id="IPR024096">
    <property type="entry name" value="NO_sig/Golgi_transp_ligand-bd"/>
</dbReference>
<comment type="caution">
    <text evidence="2">The sequence shown here is derived from an EMBL/GenBank/DDBJ whole genome shotgun (WGS) entry which is preliminary data.</text>
</comment>
<dbReference type="Gene3D" id="3.90.1520.10">
    <property type="entry name" value="H-NOX domain"/>
    <property type="match status" value="1"/>
</dbReference>
<accession>A0A504JE16</accession>
<evidence type="ECO:0000313" key="3">
    <source>
        <dbReference type="Proteomes" id="UP000315540"/>
    </source>
</evidence>
<organism evidence="2 3">
    <name type="scientific">Aquimarina algicola</name>
    <dbReference type="NCBI Taxonomy" id="2589995"/>
    <lineage>
        <taxon>Bacteria</taxon>
        <taxon>Pseudomonadati</taxon>
        <taxon>Bacteroidota</taxon>
        <taxon>Flavobacteriia</taxon>
        <taxon>Flavobacteriales</taxon>
        <taxon>Flavobacteriaceae</taxon>
        <taxon>Aquimarina</taxon>
    </lineage>
</organism>
<dbReference type="Proteomes" id="UP000315540">
    <property type="component" value="Unassembled WGS sequence"/>
</dbReference>
<reference evidence="2 3" key="1">
    <citation type="submission" date="2019-06" db="EMBL/GenBank/DDBJ databases">
        <authorList>
            <person name="Meng X."/>
        </authorList>
    </citation>
    <scope>NUCLEOTIDE SEQUENCE [LARGE SCALE GENOMIC DNA]</scope>
    <source>
        <strain evidence="2 3">M625</strain>
    </source>
</reference>
<keyword evidence="3" id="KW-1185">Reference proteome</keyword>
<dbReference type="SUPFAM" id="SSF111126">
    <property type="entry name" value="Ligand-binding domain in the NO signalling and Golgi transport"/>
    <property type="match status" value="1"/>
</dbReference>
<gene>
    <name evidence="2" type="ORF">FHK87_04570</name>
</gene>
<dbReference type="OrthoDB" id="7266652at2"/>
<sequence length="182" mass="20982">MKGIIFTEFLELVEQKFGYDVVDKIIEQSDLPSQGAYTTVGTYDFTEMIALLSNLSKHSGLSIDELLYTYAEHFFGVLISNYPDMISKYNDPMELLASIENHIHVEVRKLYPDAELPTFEILEKTDTKLIMIYRSSRAMHSFGLGLMHKTFEHFNSEAEIHLEKLKPDATEVKFSIMKTNEQ</sequence>
<protein>
    <recommendedName>
        <fullName evidence="1">Heme NO-binding domain-containing protein</fullName>
    </recommendedName>
</protein>
<feature type="domain" description="Heme NO-binding" evidence="1">
    <location>
        <begin position="2"/>
        <end position="161"/>
    </location>
</feature>
<dbReference type="EMBL" id="VFWZ01000002">
    <property type="protein sequence ID" value="TPN86882.1"/>
    <property type="molecule type" value="Genomic_DNA"/>
</dbReference>
<evidence type="ECO:0000259" key="1">
    <source>
        <dbReference type="Pfam" id="PF07700"/>
    </source>
</evidence>
<dbReference type="InterPro" id="IPR038158">
    <property type="entry name" value="H-NOX_domain_sf"/>
</dbReference>
<evidence type="ECO:0000313" key="2">
    <source>
        <dbReference type="EMBL" id="TPN86882.1"/>
    </source>
</evidence>
<dbReference type="InterPro" id="IPR011644">
    <property type="entry name" value="Heme_NO-bd"/>
</dbReference>
<dbReference type="AlphaFoldDB" id="A0A504JE16"/>
<dbReference type="GO" id="GO:0020037">
    <property type="term" value="F:heme binding"/>
    <property type="evidence" value="ECO:0007669"/>
    <property type="project" value="InterPro"/>
</dbReference>
<proteinExistence type="predicted"/>
<dbReference type="Pfam" id="PF07700">
    <property type="entry name" value="HNOB"/>
    <property type="match status" value="1"/>
</dbReference>
<name>A0A504JE16_9FLAO</name>